<dbReference type="PANTHER" id="PTHR37305">
    <property type="entry name" value="INTEGRAL MEMBRANE PROTEIN-RELATED"/>
    <property type="match status" value="1"/>
</dbReference>
<protein>
    <submittedName>
        <fullName evidence="3">ABC-type transport system involved in multi-copper enzyme maturation, permease component</fullName>
    </submittedName>
</protein>
<evidence type="ECO:0000313" key="4">
    <source>
        <dbReference type="Proteomes" id="UP000183952"/>
    </source>
</evidence>
<gene>
    <name evidence="3" type="ORF">SAMN02745248_01595</name>
</gene>
<dbReference type="AlphaFoldDB" id="A0A1M6P5L3"/>
<feature type="transmembrane region" description="Helical" evidence="2">
    <location>
        <begin position="230"/>
        <end position="254"/>
    </location>
</feature>
<dbReference type="GO" id="GO:0140359">
    <property type="term" value="F:ABC-type transporter activity"/>
    <property type="evidence" value="ECO:0007669"/>
    <property type="project" value="InterPro"/>
</dbReference>
<feature type="transmembrane region" description="Helical" evidence="2">
    <location>
        <begin position="394"/>
        <end position="414"/>
    </location>
</feature>
<feature type="transmembrane region" description="Helical" evidence="2">
    <location>
        <begin position="18"/>
        <end position="35"/>
    </location>
</feature>
<keyword evidence="2" id="KW-1133">Transmembrane helix</keyword>
<dbReference type="EMBL" id="FRAD01000012">
    <property type="protein sequence ID" value="SHK03182.1"/>
    <property type="molecule type" value="Genomic_DNA"/>
</dbReference>
<dbReference type="GO" id="GO:0005886">
    <property type="term" value="C:plasma membrane"/>
    <property type="evidence" value="ECO:0007669"/>
    <property type="project" value="UniProtKB-SubCell"/>
</dbReference>
<dbReference type="RefSeq" id="WP_072903552.1">
    <property type="nucleotide sequence ID" value="NZ_FRAD01000012.1"/>
</dbReference>
<keyword evidence="1" id="KW-0175">Coiled coil</keyword>
<keyword evidence="4" id="KW-1185">Reference proteome</keyword>
<organism evidence="3 4">
    <name type="scientific">Hathewaya proteolytica DSM 3090</name>
    <dbReference type="NCBI Taxonomy" id="1121331"/>
    <lineage>
        <taxon>Bacteria</taxon>
        <taxon>Bacillati</taxon>
        <taxon>Bacillota</taxon>
        <taxon>Clostridia</taxon>
        <taxon>Eubacteriales</taxon>
        <taxon>Clostridiaceae</taxon>
        <taxon>Hathewaya</taxon>
    </lineage>
</organism>
<dbReference type="STRING" id="1121331.SAMN02745248_01595"/>
<proteinExistence type="predicted"/>
<feature type="transmembrane region" description="Helical" evidence="2">
    <location>
        <begin position="335"/>
        <end position="356"/>
    </location>
</feature>
<dbReference type="Pfam" id="PF12679">
    <property type="entry name" value="ABC2_membrane_2"/>
    <property type="match status" value="1"/>
</dbReference>
<reference evidence="3 4" key="1">
    <citation type="submission" date="2016-11" db="EMBL/GenBank/DDBJ databases">
        <authorList>
            <person name="Jaros S."/>
            <person name="Januszkiewicz K."/>
            <person name="Wedrychowicz H."/>
        </authorList>
    </citation>
    <scope>NUCLEOTIDE SEQUENCE [LARGE SCALE GENOMIC DNA]</scope>
    <source>
        <strain evidence="3 4">DSM 3090</strain>
    </source>
</reference>
<feature type="transmembrane region" description="Helical" evidence="2">
    <location>
        <begin position="286"/>
        <end position="306"/>
    </location>
</feature>
<sequence length="420" mass="48379">MLTIISFELKKLFKSKKNIFSIVLIFFTVFLFTGIKDMQSELNSDEDRRNMTAEILVAEQFDLKSKLGMDTGDMVNIPGQEGEETIQAAKAKDITEIEKKELEQRLVNVEQALKSIKSEDWENFHPAYLKVLKDEVKETDENDVLYEIQKYELRKEEELAKVKLPIIQDKTSMQSSNFLRVLLQQNVLIVLVILIIMINTEVYSREMEGNTYKLLYTQSMGKNKIFFGKFIAQLIISMTSVFLALFISFIFCGVKHGFGSAVYPYILILKDKMVCITAWQRNLCELSMIALIIICTCSLCTVISNAVKNNNTGIFINICTTGFLYLATSKKFFESILYVIPFSYFNISSVMMNVSLDYHFDKFIKGQSGHFLNIPFWYESGYDLIVDPKINFCNGMICLTVISVVLILIAYKLFNRKEYN</sequence>
<feature type="coiled-coil region" evidence="1">
    <location>
        <begin position="92"/>
        <end position="119"/>
    </location>
</feature>
<evidence type="ECO:0000256" key="1">
    <source>
        <dbReference type="SAM" id="Coils"/>
    </source>
</evidence>
<dbReference type="Proteomes" id="UP000183952">
    <property type="component" value="Unassembled WGS sequence"/>
</dbReference>
<keyword evidence="2" id="KW-0812">Transmembrane</keyword>
<evidence type="ECO:0000313" key="3">
    <source>
        <dbReference type="EMBL" id="SHK03182.1"/>
    </source>
</evidence>
<accession>A0A1M6P5L3</accession>
<feature type="transmembrane region" description="Helical" evidence="2">
    <location>
        <begin position="178"/>
        <end position="198"/>
    </location>
</feature>
<keyword evidence="2" id="KW-0472">Membrane</keyword>
<evidence type="ECO:0000256" key="2">
    <source>
        <dbReference type="SAM" id="Phobius"/>
    </source>
</evidence>
<dbReference type="OrthoDB" id="2024038at2"/>
<dbReference type="PANTHER" id="PTHR37305:SF1">
    <property type="entry name" value="MEMBRANE PROTEIN"/>
    <property type="match status" value="1"/>
</dbReference>
<name>A0A1M6P5L3_9CLOT</name>